<name>A0A165EZ58_9BASI</name>
<dbReference type="Gene3D" id="3.80.10.10">
    <property type="entry name" value="Ribonuclease Inhibitor"/>
    <property type="match status" value="1"/>
</dbReference>
<protein>
    <submittedName>
        <fullName evidence="1">Uncharacterized protein</fullName>
    </submittedName>
</protein>
<dbReference type="EMBL" id="KV423988">
    <property type="protein sequence ID" value="KZT55848.1"/>
    <property type="molecule type" value="Genomic_DNA"/>
</dbReference>
<dbReference type="InParanoid" id="A0A165EZ58"/>
<dbReference type="AlphaFoldDB" id="A0A165EZ58"/>
<dbReference type="InterPro" id="IPR032675">
    <property type="entry name" value="LRR_dom_sf"/>
</dbReference>
<evidence type="ECO:0000313" key="2">
    <source>
        <dbReference type="Proteomes" id="UP000076842"/>
    </source>
</evidence>
<organism evidence="1 2">
    <name type="scientific">Calocera cornea HHB12733</name>
    <dbReference type="NCBI Taxonomy" id="1353952"/>
    <lineage>
        <taxon>Eukaryota</taxon>
        <taxon>Fungi</taxon>
        <taxon>Dikarya</taxon>
        <taxon>Basidiomycota</taxon>
        <taxon>Agaricomycotina</taxon>
        <taxon>Dacrymycetes</taxon>
        <taxon>Dacrymycetales</taxon>
        <taxon>Dacrymycetaceae</taxon>
        <taxon>Calocera</taxon>
    </lineage>
</organism>
<dbReference type="STRING" id="1353952.A0A165EZ58"/>
<accession>A0A165EZ58</accession>
<proteinExistence type="predicted"/>
<reference evidence="1 2" key="1">
    <citation type="journal article" date="2016" name="Mol. Biol. Evol.">
        <title>Comparative Genomics of Early-Diverging Mushroom-Forming Fungi Provides Insights into the Origins of Lignocellulose Decay Capabilities.</title>
        <authorList>
            <person name="Nagy L.G."/>
            <person name="Riley R."/>
            <person name="Tritt A."/>
            <person name="Adam C."/>
            <person name="Daum C."/>
            <person name="Floudas D."/>
            <person name="Sun H."/>
            <person name="Yadav J.S."/>
            <person name="Pangilinan J."/>
            <person name="Larsson K.H."/>
            <person name="Matsuura K."/>
            <person name="Barry K."/>
            <person name="Labutti K."/>
            <person name="Kuo R."/>
            <person name="Ohm R.A."/>
            <person name="Bhattacharya S.S."/>
            <person name="Shirouzu T."/>
            <person name="Yoshinaga Y."/>
            <person name="Martin F.M."/>
            <person name="Grigoriev I.V."/>
            <person name="Hibbett D.S."/>
        </authorList>
    </citation>
    <scope>NUCLEOTIDE SEQUENCE [LARGE SCALE GENOMIC DNA]</scope>
    <source>
        <strain evidence="1 2">HHB12733</strain>
    </source>
</reference>
<dbReference type="OrthoDB" id="3139399at2759"/>
<sequence>MDFSDYSRSTASPVLVPIIPRSYVAAIDPPVDTAEQRQVDLELIKLEEEHQRFIRQKSALLTRRNASAPICRLPDECLSMIFLLAFEEETSRRTGISYNMRRTRQGRSPSQDIPTLLSHVSARFRAIVLSSPRLWSTFVLQPGRPREKHSRYIEDILERIARSKATPVEIELRAYTASRPSEAPEAAALKVELDILSNLLPKCRRLKVDLPWRDDARNLVCRYMISEMPLVEDLVICSDEDAPSRIVPAPLGTNVLYSLEIHHAELQSVTRSHFKELRSLKLISSGVSLAATEPDLARIPALRDSWRPQLTQSWRNCMPMQVLQMATKLKHLIMRDVTTTNVDAETPTVTFSELESLELALETADGSQDLTDDLDLAHPSISSITDVLNHINMPSLHCLSLRGLEYEGMQCGTIFDILERSDMPLQELSLKSVHYSAHEFLALLTHFPLLTTLTLEYACVTKEFLEGMRAQHSRPGTHCPALKELTIKHTLSSPFEINDYHQYTMTALRSMVRSRSISVVVPAISKLVVEDTHLRILRETRGQFKEYVEHLELNEKRPRPVRSSLVYDGFDSLSEDEFGILSPLSADGWDPIWDPDDDEVLADFGAFDDGLPSHWEEYDPLSE</sequence>
<gene>
    <name evidence="1" type="ORF">CALCODRAFT_498189</name>
</gene>
<keyword evidence="2" id="KW-1185">Reference proteome</keyword>
<evidence type="ECO:0000313" key="1">
    <source>
        <dbReference type="EMBL" id="KZT55848.1"/>
    </source>
</evidence>
<dbReference type="SUPFAM" id="SSF52047">
    <property type="entry name" value="RNI-like"/>
    <property type="match status" value="1"/>
</dbReference>
<dbReference type="Proteomes" id="UP000076842">
    <property type="component" value="Unassembled WGS sequence"/>
</dbReference>